<protein>
    <submittedName>
        <fullName evidence="1">Ribonuclease H-like domain-containing protein</fullName>
    </submittedName>
</protein>
<sequence length="274" mass="31867">MINSSPQRRIRHRTSNARSNFQRHIYNVTLWLYNNGLFVGATRKELTNVIAIGIGGSFLGPLFVHTALQTYAKLGVWVCVLYQPFCNDALSLINVVQPCQTIQFLEKNSAVQGHVSGPPGRKTIPGSYFFNRDLEYLKFGNEEKKYALSVTKIKDARYEEEGIEEMIMYLWSPSIQKYNRDTELGIHHWDPYRQCVQIIKVNKKYGYAYLEETVVKRTDEKEYMFAEPDFPNLNQNNIEDLYMLKIQNKIRNVKGVEEFDLINALQLYIKQSST</sequence>
<reference evidence="1" key="2">
    <citation type="submission" date="2022-01" db="EMBL/GenBank/DDBJ databases">
        <authorList>
            <person name="Yamashiro T."/>
            <person name="Shiraishi A."/>
            <person name="Satake H."/>
            <person name="Nakayama K."/>
        </authorList>
    </citation>
    <scope>NUCLEOTIDE SEQUENCE</scope>
</reference>
<dbReference type="InterPro" id="IPR001672">
    <property type="entry name" value="G6P_Isomerase"/>
</dbReference>
<proteinExistence type="predicted"/>
<name>A0ABQ5CT71_9ASTR</name>
<evidence type="ECO:0000313" key="1">
    <source>
        <dbReference type="EMBL" id="GJT30276.1"/>
    </source>
</evidence>
<dbReference type="Proteomes" id="UP001151760">
    <property type="component" value="Unassembled WGS sequence"/>
</dbReference>
<comment type="caution">
    <text evidence="1">The sequence shown here is derived from an EMBL/GenBank/DDBJ whole genome shotgun (WGS) entry which is preliminary data.</text>
</comment>
<dbReference type="SUPFAM" id="SSF53697">
    <property type="entry name" value="SIS domain"/>
    <property type="match status" value="1"/>
</dbReference>
<keyword evidence="2" id="KW-1185">Reference proteome</keyword>
<organism evidence="1 2">
    <name type="scientific">Tanacetum coccineum</name>
    <dbReference type="NCBI Taxonomy" id="301880"/>
    <lineage>
        <taxon>Eukaryota</taxon>
        <taxon>Viridiplantae</taxon>
        <taxon>Streptophyta</taxon>
        <taxon>Embryophyta</taxon>
        <taxon>Tracheophyta</taxon>
        <taxon>Spermatophyta</taxon>
        <taxon>Magnoliopsida</taxon>
        <taxon>eudicotyledons</taxon>
        <taxon>Gunneridae</taxon>
        <taxon>Pentapetalae</taxon>
        <taxon>asterids</taxon>
        <taxon>campanulids</taxon>
        <taxon>Asterales</taxon>
        <taxon>Asteraceae</taxon>
        <taxon>Asteroideae</taxon>
        <taxon>Anthemideae</taxon>
        <taxon>Anthemidinae</taxon>
        <taxon>Tanacetum</taxon>
    </lineage>
</organism>
<dbReference type="Gene3D" id="3.40.50.10490">
    <property type="entry name" value="Glucose-6-phosphate isomerase like protein, domain 1"/>
    <property type="match status" value="1"/>
</dbReference>
<reference evidence="1" key="1">
    <citation type="journal article" date="2022" name="Int. J. Mol. Sci.">
        <title>Draft Genome of Tanacetum Coccineum: Genomic Comparison of Closely Related Tanacetum-Family Plants.</title>
        <authorList>
            <person name="Yamashiro T."/>
            <person name="Shiraishi A."/>
            <person name="Nakayama K."/>
            <person name="Satake H."/>
        </authorList>
    </citation>
    <scope>NUCLEOTIDE SEQUENCE</scope>
</reference>
<accession>A0ABQ5CT71</accession>
<dbReference type="EMBL" id="BQNB010014611">
    <property type="protein sequence ID" value="GJT30276.1"/>
    <property type="molecule type" value="Genomic_DNA"/>
</dbReference>
<dbReference type="InterPro" id="IPR046348">
    <property type="entry name" value="SIS_dom_sf"/>
</dbReference>
<gene>
    <name evidence="1" type="ORF">Tco_0910551</name>
</gene>
<dbReference type="Pfam" id="PF00342">
    <property type="entry name" value="PGI"/>
    <property type="match status" value="1"/>
</dbReference>
<evidence type="ECO:0000313" key="2">
    <source>
        <dbReference type="Proteomes" id="UP001151760"/>
    </source>
</evidence>